<organism evidence="2 3">
    <name type="scientific">Rhodococcus jostii</name>
    <dbReference type="NCBI Taxonomy" id="132919"/>
    <lineage>
        <taxon>Bacteria</taxon>
        <taxon>Bacillati</taxon>
        <taxon>Actinomycetota</taxon>
        <taxon>Actinomycetes</taxon>
        <taxon>Mycobacteriales</taxon>
        <taxon>Nocardiaceae</taxon>
        <taxon>Rhodococcus</taxon>
    </lineage>
</organism>
<evidence type="ECO:0008006" key="4">
    <source>
        <dbReference type="Google" id="ProtNLM"/>
    </source>
</evidence>
<sequence>MGSVPRPKERGQGQVRTGAAEPRNDRGCRYVKLVAVSSIQVADQTFIAAPPQQVAAAIAAPARWRRWWPDLTLAVREDRAEKGIRWTVAGPLTGTMEVWLEPVLDGAIVHYFLHAEPARSDAAPDLAALNRRRRVEGKVMSFEVKKELEAGRAAGEPPS</sequence>
<dbReference type="SUPFAM" id="SSF55961">
    <property type="entry name" value="Bet v1-like"/>
    <property type="match status" value="1"/>
</dbReference>
<proteinExistence type="predicted"/>
<dbReference type="Proteomes" id="UP000183407">
    <property type="component" value="Unassembled WGS sequence"/>
</dbReference>
<gene>
    <name evidence="2" type="ORF">SAMN04490220_2467</name>
</gene>
<evidence type="ECO:0000256" key="1">
    <source>
        <dbReference type="SAM" id="MobiDB-lite"/>
    </source>
</evidence>
<feature type="region of interest" description="Disordered" evidence="1">
    <location>
        <begin position="1"/>
        <end position="22"/>
    </location>
</feature>
<protein>
    <recommendedName>
        <fullName evidence="4">Polyketide cyclase / dehydrase and lipid transport</fullName>
    </recommendedName>
</protein>
<dbReference type="AlphaFoldDB" id="A0A1H4V170"/>
<dbReference type="Gene3D" id="3.30.530.20">
    <property type="match status" value="1"/>
</dbReference>
<dbReference type="InterPro" id="IPR023393">
    <property type="entry name" value="START-like_dom_sf"/>
</dbReference>
<evidence type="ECO:0000313" key="2">
    <source>
        <dbReference type="EMBL" id="SEC74726.1"/>
    </source>
</evidence>
<reference evidence="3" key="1">
    <citation type="submission" date="2016-10" db="EMBL/GenBank/DDBJ databases">
        <authorList>
            <person name="Varghese N."/>
        </authorList>
    </citation>
    <scope>NUCLEOTIDE SEQUENCE [LARGE SCALE GENOMIC DNA]</scope>
    <source>
        <strain evidence="3">DSM 44719</strain>
    </source>
</reference>
<name>A0A1H4V170_RHOJO</name>
<evidence type="ECO:0000313" key="3">
    <source>
        <dbReference type="Proteomes" id="UP000183407"/>
    </source>
</evidence>
<dbReference type="EMBL" id="FNTL01000004">
    <property type="protein sequence ID" value="SEC74726.1"/>
    <property type="molecule type" value="Genomic_DNA"/>
</dbReference>
<accession>A0A1H4V170</accession>
<feature type="compositionally biased region" description="Basic and acidic residues" evidence="1">
    <location>
        <begin position="1"/>
        <end position="11"/>
    </location>
</feature>